<reference evidence="2 3" key="1">
    <citation type="submission" date="2020-08" db="EMBL/GenBank/DDBJ databases">
        <authorList>
            <person name="Liu C."/>
            <person name="Sun Q."/>
        </authorList>
    </citation>
    <scope>NUCLEOTIDE SEQUENCE [LARGE SCALE GENOMIC DNA]</scope>
    <source>
        <strain evidence="2 3">NSJ-4</strain>
    </source>
</reference>
<proteinExistence type="predicted"/>
<dbReference type="GO" id="GO:0016758">
    <property type="term" value="F:hexosyltransferase activity"/>
    <property type="evidence" value="ECO:0007669"/>
    <property type="project" value="UniProtKB-ARBA"/>
</dbReference>
<dbReference type="RefSeq" id="WP_249321499.1">
    <property type="nucleotide sequence ID" value="NZ_CP060632.1"/>
</dbReference>
<dbReference type="SUPFAM" id="SSF53448">
    <property type="entry name" value="Nucleotide-diphospho-sugar transferases"/>
    <property type="match status" value="1"/>
</dbReference>
<protein>
    <submittedName>
        <fullName evidence="2">Glycosyltransferase family 2 protein</fullName>
    </submittedName>
</protein>
<dbReference type="Proteomes" id="UP000515819">
    <property type="component" value="Chromosome"/>
</dbReference>
<dbReference type="Pfam" id="PF00535">
    <property type="entry name" value="Glycos_transf_2"/>
    <property type="match status" value="1"/>
</dbReference>
<sequence length="319" mass="36747">MYTVQVLLSTYNGEAYLKEQLDSILNQKNVAVKLFVRDDGSSDGTVDILRAYAALHDNICYLCGENCGVVASFFRLFELSDPDVDFYALSDQDDVWDEDKLSTACQKLEQMRKSKSPKKKKNDSQIRTFATPLLYCCDAWNTDDALNLLPESMQTAGKELIPDFRNALIENIARGASIVFNQALMSYIRISMPQDIYMHDWWLYLVASCFGEVYYDSAAHYKYRQHAGNTLGAAAPSGCSKFFRRLKQSRTNGGHISRQAKAFERIYHVPEEKQQFLNIVTKYQDVKSYRKMGKSGKYLFRQNKKDNRVFQLMFYSNHL</sequence>
<dbReference type="Gene3D" id="3.90.550.10">
    <property type="entry name" value="Spore Coat Polysaccharide Biosynthesis Protein SpsA, Chain A"/>
    <property type="match status" value="1"/>
</dbReference>
<dbReference type="KEGG" id="wcp:H9Q76_02410"/>
<keyword evidence="2" id="KW-0808">Transferase</keyword>
<accession>A0A7G9FNP1</accession>
<gene>
    <name evidence="2" type="ORF">H9Q76_02410</name>
</gene>
<dbReference type="EMBL" id="CP060632">
    <property type="protein sequence ID" value="QNM00173.1"/>
    <property type="molecule type" value="Genomic_DNA"/>
</dbReference>
<dbReference type="PANTHER" id="PTHR22916">
    <property type="entry name" value="GLYCOSYLTRANSFERASE"/>
    <property type="match status" value="1"/>
</dbReference>
<evidence type="ECO:0000313" key="3">
    <source>
        <dbReference type="Proteomes" id="UP000515819"/>
    </source>
</evidence>
<evidence type="ECO:0000313" key="2">
    <source>
        <dbReference type="EMBL" id="QNM00173.1"/>
    </source>
</evidence>
<dbReference type="PANTHER" id="PTHR22916:SF3">
    <property type="entry name" value="UDP-GLCNAC:BETAGAL BETA-1,3-N-ACETYLGLUCOSAMINYLTRANSFERASE-LIKE PROTEIN 1"/>
    <property type="match status" value="1"/>
</dbReference>
<feature type="domain" description="Glycosyltransferase 2-like" evidence="1">
    <location>
        <begin position="6"/>
        <end position="110"/>
    </location>
</feature>
<name>A0A7G9FNP1_9FIRM</name>
<dbReference type="AlphaFoldDB" id="A0A7G9FNP1"/>
<dbReference type="InterPro" id="IPR001173">
    <property type="entry name" value="Glyco_trans_2-like"/>
</dbReference>
<dbReference type="InterPro" id="IPR029044">
    <property type="entry name" value="Nucleotide-diphossugar_trans"/>
</dbReference>
<organism evidence="2 3">
    <name type="scientific">Wujia chipingensis</name>
    <dbReference type="NCBI Taxonomy" id="2763670"/>
    <lineage>
        <taxon>Bacteria</taxon>
        <taxon>Bacillati</taxon>
        <taxon>Bacillota</taxon>
        <taxon>Clostridia</taxon>
        <taxon>Lachnospirales</taxon>
        <taxon>Lachnospiraceae</taxon>
        <taxon>Wujia</taxon>
    </lineage>
</organism>
<dbReference type="CDD" id="cd04196">
    <property type="entry name" value="GT_2_like_d"/>
    <property type="match status" value="1"/>
</dbReference>
<keyword evidence="3" id="KW-1185">Reference proteome</keyword>
<evidence type="ECO:0000259" key="1">
    <source>
        <dbReference type="Pfam" id="PF00535"/>
    </source>
</evidence>